<gene>
    <name evidence="2" type="ORF">FJTKL_13416</name>
</gene>
<proteinExistence type="predicted"/>
<accession>A0ABR4EAS4</accession>
<feature type="region of interest" description="Disordered" evidence="1">
    <location>
        <begin position="56"/>
        <end position="75"/>
    </location>
</feature>
<evidence type="ECO:0000256" key="1">
    <source>
        <dbReference type="SAM" id="MobiDB-lite"/>
    </source>
</evidence>
<comment type="caution">
    <text evidence="2">The sequence shown here is derived from an EMBL/GenBank/DDBJ whole genome shotgun (WGS) entry which is preliminary data.</text>
</comment>
<name>A0ABR4EAS4_9PEZI</name>
<dbReference type="EMBL" id="JBAWTH010000075">
    <property type="protein sequence ID" value="KAL2279548.1"/>
    <property type="molecule type" value="Genomic_DNA"/>
</dbReference>
<keyword evidence="3" id="KW-1185">Reference proteome</keyword>
<sequence length="112" mass="12855">MPTLHDDALGTYRSTNDTLLDVVLVYNLHSYSIMGQMLEKRECNYCNIHILPVPSRRPQPQTVPAPRKHRDRPPRSCLLHTTTPSIFAPKHILLPACYLVTNYIASRYKVGR</sequence>
<reference evidence="2 3" key="1">
    <citation type="submission" date="2024-03" db="EMBL/GenBank/DDBJ databases">
        <title>A high-quality draft genome sequence of Diaporthe vaccinii, a causative agent of upright dieback and viscid rot disease in cranberry plants.</title>
        <authorList>
            <person name="Sarrasin M."/>
            <person name="Lang B.F."/>
            <person name="Burger G."/>
        </authorList>
    </citation>
    <scope>NUCLEOTIDE SEQUENCE [LARGE SCALE GENOMIC DNA]</scope>
    <source>
        <strain evidence="2 3">IS7</strain>
    </source>
</reference>
<evidence type="ECO:0000313" key="3">
    <source>
        <dbReference type="Proteomes" id="UP001600888"/>
    </source>
</evidence>
<evidence type="ECO:0000313" key="2">
    <source>
        <dbReference type="EMBL" id="KAL2279548.1"/>
    </source>
</evidence>
<organism evidence="2 3">
    <name type="scientific">Diaporthe vaccinii</name>
    <dbReference type="NCBI Taxonomy" id="105482"/>
    <lineage>
        <taxon>Eukaryota</taxon>
        <taxon>Fungi</taxon>
        <taxon>Dikarya</taxon>
        <taxon>Ascomycota</taxon>
        <taxon>Pezizomycotina</taxon>
        <taxon>Sordariomycetes</taxon>
        <taxon>Sordariomycetidae</taxon>
        <taxon>Diaporthales</taxon>
        <taxon>Diaporthaceae</taxon>
        <taxon>Diaporthe</taxon>
        <taxon>Diaporthe eres species complex</taxon>
    </lineage>
</organism>
<protein>
    <submittedName>
        <fullName evidence="2">Uncharacterized protein</fullName>
    </submittedName>
</protein>
<dbReference type="Proteomes" id="UP001600888">
    <property type="component" value="Unassembled WGS sequence"/>
</dbReference>